<sequence length="80" mass="9287">MPILIFSFLCYSHQQIISTPLKLMQIGKSHDFFFHNFDSALRGFPVRHLRDDNEETANNVISKRPDNLPLPYKKPITNGD</sequence>
<proteinExistence type="predicted"/>
<dbReference type="Proteomes" id="UP001430953">
    <property type="component" value="Unassembled WGS sequence"/>
</dbReference>
<evidence type="ECO:0000256" key="1">
    <source>
        <dbReference type="SAM" id="MobiDB-lite"/>
    </source>
</evidence>
<protein>
    <submittedName>
        <fullName evidence="2">Uncharacterized protein</fullName>
    </submittedName>
</protein>
<keyword evidence="3" id="KW-1185">Reference proteome</keyword>
<dbReference type="EMBL" id="JADYXP020000010">
    <property type="protein sequence ID" value="KAL0115491.1"/>
    <property type="molecule type" value="Genomic_DNA"/>
</dbReference>
<dbReference type="AlphaFoldDB" id="A0AAW2FHR6"/>
<evidence type="ECO:0000313" key="3">
    <source>
        <dbReference type="Proteomes" id="UP001430953"/>
    </source>
</evidence>
<reference evidence="2 3" key="1">
    <citation type="submission" date="2023-03" db="EMBL/GenBank/DDBJ databases">
        <title>High recombination rates correlate with genetic variation in Cardiocondyla obscurior ants.</title>
        <authorList>
            <person name="Errbii M."/>
        </authorList>
    </citation>
    <scope>NUCLEOTIDE SEQUENCE [LARGE SCALE GENOMIC DNA]</scope>
    <source>
        <strain evidence="2">Alpha-2009</strain>
        <tissue evidence="2">Whole body</tissue>
    </source>
</reference>
<comment type="caution">
    <text evidence="2">The sequence shown here is derived from an EMBL/GenBank/DDBJ whole genome shotgun (WGS) entry which is preliminary data.</text>
</comment>
<evidence type="ECO:0000313" key="2">
    <source>
        <dbReference type="EMBL" id="KAL0115491.1"/>
    </source>
</evidence>
<gene>
    <name evidence="2" type="ORF">PUN28_010779</name>
</gene>
<feature type="region of interest" description="Disordered" evidence="1">
    <location>
        <begin position="57"/>
        <end position="80"/>
    </location>
</feature>
<organism evidence="2 3">
    <name type="scientific">Cardiocondyla obscurior</name>
    <dbReference type="NCBI Taxonomy" id="286306"/>
    <lineage>
        <taxon>Eukaryota</taxon>
        <taxon>Metazoa</taxon>
        <taxon>Ecdysozoa</taxon>
        <taxon>Arthropoda</taxon>
        <taxon>Hexapoda</taxon>
        <taxon>Insecta</taxon>
        <taxon>Pterygota</taxon>
        <taxon>Neoptera</taxon>
        <taxon>Endopterygota</taxon>
        <taxon>Hymenoptera</taxon>
        <taxon>Apocrita</taxon>
        <taxon>Aculeata</taxon>
        <taxon>Formicoidea</taxon>
        <taxon>Formicidae</taxon>
        <taxon>Myrmicinae</taxon>
        <taxon>Cardiocondyla</taxon>
    </lineage>
</organism>
<name>A0AAW2FHR6_9HYME</name>
<accession>A0AAW2FHR6</accession>